<reference evidence="3 4" key="1">
    <citation type="journal article" date="2016" name="Nat. Commun.">
        <title>Thousands of microbial genomes shed light on interconnected biogeochemical processes in an aquifer system.</title>
        <authorList>
            <person name="Anantharaman K."/>
            <person name="Brown C.T."/>
            <person name="Hug L.A."/>
            <person name="Sharon I."/>
            <person name="Castelle C.J."/>
            <person name="Probst A.J."/>
            <person name="Thomas B.C."/>
            <person name="Singh A."/>
            <person name="Wilkins M.J."/>
            <person name="Karaoz U."/>
            <person name="Brodie E.L."/>
            <person name="Williams K.H."/>
            <person name="Hubbard S.S."/>
            <person name="Banfield J.F."/>
        </authorList>
    </citation>
    <scope>NUCLEOTIDE SEQUENCE [LARGE SCALE GENOMIC DNA]</scope>
</reference>
<name>A0A1F7F425_UNCRA</name>
<gene>
    <name evidence="3" type="ORF">A2519_12990</name>
</gene>
<sequence length="65" mass="7641">MNGLELVRKVREAERFRSMPVVILTSLRSDEFREKSREAGADAYEVKLDKDQLQQTLQRIFTGQR</sequence>
<dbReference type="AlphaFoldDB" id="A0A1F7F425"/>
<accession>A0A1F7F425</accession>
<dbReference type="SUPFAM" id="SSF52172">
    <property type="entry name" value="CheY-like"/>
    <property type="match status" value="1"/>
</dbReference>
<proteinExistence type="predicted"/>
<dbReference type="InterPro" id="IPR011006">
    <property type="entry name" value="CheY-like_superfamily"/>
</dbReference>
<evidence type="ECO:0000313" key="4">
    <source>
        <dbReference type="Proteomes" id="UP000179243"/>
    </source>
</evidence>
<dbReference type="GO" id="GO:0000160">
    <property type="term" value="P:phosphorelay signal transduction system"/>
    <property type="evidence" value="ECO:0007669"/>
    <property type="project" value="InterPro"/>
</dbReference>
<evidence type="ECO:0000259" key="2">
    <source>
        <dbReference type="PROSITE" id="PS50110"/>
    </source>
</evidence>
<dbReference type="Proteomes" id="UP000179243">
    <property type="component" value="Unassembled WGS sequence"/>
</dbReference>
<dbReference type="EMBL" id="MFYX01000127">
    <property type="protein sequence ID" value="OGK01313.1"/>
    <property type="molecule type" value="Genomic_DNA"/>
</dbReference>
<dbReference type="Gene3D" id="3.40.50.2300">
    <property type="match status" value="1"/>
</dbReference>
<feature type="domain" description="Response regulatory" evidence="2">
    <location>
        <begin position="1"/>
        <end position="62"/>
    </location>
</feature>
<comment type="caution">
    <text evidence="3">The sequence shown here is derived from an EMBL/GenBank/DDBJ whole genome shotgun (WGS) entry which is preliminary data.</text>
</comment>
<comment type="caution">
    <text evidence="1">Lacks conserved residue(s) required for the propagation of feature annotation.</text>
</comment>
<protein>
    <recommendedName>
        <fullName evidence="2">Response regulatory domain-containing protein</fullName>
    </recommendedName>
</protein>
<evidence type="ECO:0000256" key="1">
    <source>
        <dbReference type="PROSITE-ProRule" id="PRU00169"/>
    </source>
</evidence>
<dbReference type="PROSITE" id="PS50110">
    <property type="entry name" value="RESPONSE_REGULATORY"/>
    <property type="match status" value="1"/>
</dbReference>
<evidence type="ECO:0000313" key="3">
    <source>
        <dbReference type="EMBL" id="OGK01313.1"/>
    </source>
</evidence>
<dbReference type="InterPro" id="IPR001789">
    <property type="entry name" value="Sig_transdc_resp-reg_receiver"/>
</dbReference>
<organism evidence="3 4">
    <name type="scientific">Candidatus Raymondbacteria bacterium RIFOXYD12_FULL_49_13</name>
    <dbReference type="NCBI Taxonomy" id="1817890"/>
    <lineage>
        <taxon>Bacteria</taxon>
        <taxon>Raymondiibacteriota</taxon>
    </lineage>
</organism>